<name>A0A0E0UZX8_LISMM</name>
<dbReference type="InterPro" id="IPR037883">
    <property type="entry name" value="Knr4/Smi1-like_sf"/>
</dbReference>
<dbReference type="SMART" id="SM00860">
    <property type="entry name" value="SMI1_KNR4"/>
    <property type="match status" value="1"/>
</dbReference>
<dbReference type="InterPro" id="IPR018958">
    <property type="entry name" value="Knr4/Smi1-like_dom"/>
</dbReference>
<evidence type="ECO:0000313" key="2">
    <source>
        <dbReference type="EMBL" id="AEH93899.1"/>
    </source>
</evidence>
<reference evidence="2 3" key="1">
    <citation type="journal article" date="2011" name="J. Bacteriol.">
        <title>Genome sequence of the nonpathogenic Listeria monocytogenes serovar 4a strain M7.</title>
        <authorList>
            <person name="Chen J."/>
            <person name="Xia Y."/>
            <person name="Cheng C."/>
            <person name="Fang C."/>
            <person name="Shan Y."/>
            <person name="Jin G."/>
            <person name="Fang W."/>
        </authorList>
    </citation>
    <scope>NUCLEOTIDE SEQUENCE [LARGE SCALE GENOMIC DNA]</scope>
    <source>
        <strain evidence="2 3">M7</strain>
    </source>
</reference>
<protein>
    <recommendedName>
        <fullName evidence="1">Knr4/Smi1-like domain-containing protein</fullName>
    </recommendedName>
</protein>
<dbReference type="SUPFAM" id="SSF160631">
    <property type="entry name" value="SMI1/KNR4-like"/>
    <property type="match status" value="1"/>
</dbReference>
<dbReference type="Gene3D" id="3.40.1580.10">
    <property type="entry name" value="SMI1/KNR4-like"/>
    <property type="match status" value="1"/>
</dbReference>
<gene>
    <name evidence="2" type="ordered locus">LMM7_2894</name>
</gene>
<dbReference type="HOGENOM" id="CLU_135026_0_0_9"/>
<feature type="domain" description="Knr4/Smi1-like" evidence="1">
    <location>
        <begin position="21"/>
        <end position="137"/>
    </location>
</feature>
<dbReference type="PATRIC" id="fig|1030009.3.peg.2883"/>
<sequence>MDVFEKLEEFYKQHSGLKGQPATEEQIHEAEKILDAQFNKQYIHFIKQFGGAFGGISIHAFNNGSLIGKATVIDLTLKFRKIYGETISKELSESYVVSDDGSGNPILMDTAGKITIYYHDSGESELLYDSLQELLTLTMQKII</sequence>
<accession>A0A0E0UZX8</accession>
<evidence type="ECO:0000259" key="1">
    <source>
        <dbReference type="SMART" id="SM00860"/>
    </source>
</evidence>
<dbReference type="AlphaFoldDB" id="A0A0E0UZX8"/>
<dbReference type="RefSeq" id="WP_012582288.1">
    <property type="nucleotide sequence ID" value="NC_017537.1"/>
</dbReference>
<dbReference type="KEGG" id="lmq:LMM7_2894"/>
<evidence type="ECO:0000313" key="3">
    <source>
        <dbReference type="Proteomes" id="UP000000486"/>
    </source>
</evidence>
<proteinExistence type="predicted"/>
<dbReference type="Proteomes" id="UP000000486">
    <property type="component" value="Chromosome"/>
</dbReference>
<dbReference type="EMBL" id="CP002816">
    <property type="protein sequence ID" value="AEH93899.1"/>
    <property type="molecule type" value="Genomic_DNA"/>
</dbReference>
<organism evidence="2 3">
    <name type="scientific">Listeria monocytogenes serotype 4a (strain M7)</name>
    <dbReference type="NCBI Taxonomy" id="1030009"/>
    <lineage>
        <taxon>Bacteria</taxon>
        <taxon>Bacillati</taxon>
        <taxon>Bacillota</taxon>
        <taxon>Bacilli</taxon>
        <taxon>Bacillales</taxon>
        <taxon>Listeriaceae</taxon>
        <taxon>Listeria</taxon>
    </lineage>
</organism>
<dbReference type="Pfam" id="PF14567">
    <property type="entry name" value="SUKH_5"/>
    <property type="match status" value="1"/>
</dbReference>